<feature type="transmembrane region" description="Helical" evidence="6">
    <location>
        <begin position="350"/>
        <end position="370"/>
    </location>
</feature>
<feature type="transmembrane region" description="Helical" evidence="6">
    <location>
        <begin position="390"/>
        <end position="412"/>
    </location>
</feature>
<feature type="domain" description="Major facilitator superfamily (MFS) profile" evidence="7">
    <location>
        <begin position="18"/>
        <end position="417"/>
    </location>
</feature>
<dbReference type="Proteomes" id="UP001497623">
    <property type="component" value="Unassembled WGS sequence"/>
</dbReference>
<accession>A0AAV2QR02</accession>
<proteinExistence type="predicted"/>
<comment type="caution">
    <text evidence="8">The sequence shown here is derived from an EMBL/GenBank/DDBJ whole genome shotgun (WGS) entry which is preliminary data.</text>
</comment>
<evidence type="ECO:0000256" key="3">
    <source>
        <dbReference type="ARBA" id="ARBA00022692"/>
    </source>
</evidence>
<evidence type="ECO:0000256" key="5">
    <source>
        <dbReference type="ARBA" id="ARBA00023136"/>
    </source>
</evidence>
<evidence type="ECO:0000313" key="9">
    <source>
        <dbReference type="Proteomes" id="UP001497623"/>
    </source>
</evidence>
<feature type="transmembrane region" description="Helical" evidence="6">
    <location>
        <begin position="315"/>
        <end position="338"/>
    </location>
</feature>
<dbReference type="InterPro" id="IPR011701">
    <property type="entry name" value="MFS"/>
</dbReference>
<dbReference type="GO" id="GO:0016020">
    <property type="term" value="C:membrane"/>
    <property type="evidence" value="ECO:0007669"/>
    <property type="project" value="UniProtKB-SubCell"/>
</dbReference>
<name>A0AAV2QR02_MEGNR</name>
<keyword evidence="9" id="KW-1185">Reference proteome</keyword>
<feature type="transmembrane region" description="Helical" evidence="6">
    <location>
        <begin position="178"/>
        <end position="198"/>
    </location>
</feature>
<dbReference type="InterPro" id="IPR036259">
    <property type="entry name" value="MFS_trans_sf"/>
</dbReference>
<feature type="transmembrane region" description="Helical" evidence="6">
    <location>
        <begin position="246"/>
        <end position="267"/>
    </location>
</feature>
<comment type="subcellular location">
    <subcellularLocation>
        <location evidence="1">Membrane</location>
        <topology evidence="1">Multi-pass membrane protein</topology>
    </subcellularLocation>
</comment>
<feature type="transmembrane region" description="Helical" evidence="6">
    <location>
        <begin position="52"/>
        <end position="71"/>
    </location>
</feature>
<dbReference type="SUPFAM" id="SSF103473">
    <property type="entry name" value="MFS general substrate transporter"/>
    <property type="match status" value="1"/>
</dbReference>
<keyword evidence="3 6" id="KW-0812">Transmembrane</keyword>
<keyword evidence="2" id="KW-0813">Transport</keyword>
<dbReference type="Pfam" id="PF07690">
    <property type="entry name" value="MFS_1"/>
    <property type="match status" value="1"/>
</dbReference>
<dbReference type="PROSITE" id="PS50850">
    <property type="entry name" value="MFS"/>
    <property type="match status" value="1"/>
</dbReference>
<reference evidence="8 9" key="1">
    <citation type="submission" date="2024-05" db="EMBL/GenBank/DDBJ databases">
        <authorList>
            <person name="Wallberg A."/>
        </authorList>
    </citation>
    <scope>NUCLEOTIDE SEQUENCE [LARGE SCALE GENOMIC DNA]</scope>
</reference>
<dbReference type="InterPro" id="IPR020846">
    <property type="entry name" value="MFS_dom"/>
</dbReference>
<evidence type="ECO:0000256" key="1">
    <source>
        <dbReference type="ARBA" id="ARBA00004141"/>
    </source>
</evidence>
<dbReference type="EMBL" id="CAXKWB010008763">
    <property type="protein sequence ID" value="CAL4092321.1"/>
    <property type="molecule type" value="Genomic_DNA"/>
</dbReference>
<feature type="transmembrane region" description="Helical" evidence="6">
    <location>
        <begin position="288"/>
        <end position="309"/>
    </location>
</feature>
<dbReference type="AlphaFoldDB" id="A0AAV2QR02"/>
<feature type="transmembrane region" description="Helical" evidence="6">
    <location>
        <begin position="219"/>
        <end position="240"/>
    </location>
</feature>
<evidence type="ECO:0000259" key="7">
    <source>
        <dbReference type="PROSITE" id="PS50850"/>
    </source>
</evidence>
<dbReference type="PANTHER" id="PTHR23506:SF26">
    <property type="entry name" value="MFS-TYPE TRANSPORTER SLC18B1"/>
    <property type="match status" value="1"/>
</dbReference>
<feature type="transmembrane region" description="Helical" evidence="6">
    <location>
        <begin position="83"/>
        <end position="104"/>
    </location>
</feature>
<dbReference type="InterPro" id="IPR050930">
    <property type="entry name" value="MFS_Vesicular_Transporter"/>
</dbReference>
<evidence type="ECO:0000256" key="2">
    <source>
        <dbReference type="ARBA" id="ARBA00022448"/>
    </source>
</evidence>
<organism evidence="8 9">
    <name type="scientific">Meganyctiphanes norvegica</name>
    <name type="common">Northern krill</name>
    <name type="synonym">Thysanopoda norvegica</name>
    <dbReference type="NCBI Taxonomy" id="48144"/>
    <lineage>
        <taxon>Eukaryota</taxon>
        <taxon>Metazoa</taxon>
        <taxon>Ecdysozoa</taxon>
        <taxon>Arthropoda</taxon>
        <taxon>Crustacea</taxon>
        <taxon>Multicrustacea</taxon>
        <taxon>Malacostraca</taxon>
        <taxon>Eumalacostraca</taxon>
        <taxon>Eucarida</taxon>
        <taxon>Euphausiacea</taxon>
        <taxon>Euphausiidae</taxon>
        <taxon>Meganyctiphanes</taxon>
    </lineage>
</organism>
<protein>
    <recommendedName>
        <fullName evidence="7">Major facilitator superfamily (MFS) profile domain-containing protein</fullName>
    </recommendedName>
</protein>
<dbReference type="Gene3D" id="1.20.1250.20">
    <property type="entry name" value="MFS general substrate transporter like domains"/>
    <property type="match status" value="2"/>
</dbReference>
<feature type="transmembrane region" description="Helical" evidence="6">
    <location>
        <begin position="110"/>
        <end position="132"/>
    </location>
</feature>
<evidence type="ECO:0000256" key="4">
    <source>
        <dbReference type="ARBA" id="ARBA00022989"/>
    </source>
</evidence>
<feature type="transmembrane region" description="Helical" evidence="6">
    <location>
        <begin position="144"/>
        <end position="166"/>
    </location>
</feature>
<evidence type="ECO:0000256" key="6">
    <source>
        <dbReference type="SAM" id="Phobius"/>
    </source>
</evidence>
<keyword evidence="5 6" id="KW-0472">Membrane</keyword>
<feature type="transmembrane region" description="Helical" evidence="6">
    <location>
        <begin position="16"/>
        <end position="40"/>
    </location>
</feature>
<gene>
    <name evidence="8" type="ORF">MNOR_LOCUS14565</name>
</gene>
<dbReference type="GO" id="GO:0022857">
    <property type="term" value="F:transmembrane transporter activity"/>
    <property type="evidence" value="ECO:0007669"/>
    <property type="project" value="InterPro"/>
</dbReference>
<keyword evidence="4 6" id="KW-1133">Transmembrane helix</keyword>
<dbReference type="PANTHER" id="PTHR23506">
    <property type="entry name" value="GH10249P"/>
    <property type="match status" value="1"/>
</dbReference>
<evidence type="ECO:0000313" key="8">
    <source>
        <dbReference type="EMBL" id="CAL4092321.1"/>
    </source>
</evidence>
<sequence length="449" mass="48556">MAWYSKISDRYNQRQWMTLVVLALCNFCSCTYTSLLAPLYPPLATEKGLHPTFFGFVFGAFSFSAMLCSFLCGKFINNIGPKFMFGMSIFIMAVADIALGLLVYIEDILIFFGVSLTLRVVSSFGTGAMLTARNTIIAKEFLDNAGFTFAILEICIGLGMMVGPTVGGALMEYGGFPLPFIVLGFIEFLSGIVSVMLLPTHDFVIEEDQSDSNFTHLLLNPKITYFCLAVFSASLSRGFYEVALENHLHLLGLTPVMIGSMFMLRGGTFTLSSPMFGFLCDKVMSPTYVVLVAASCGCIGFLLLGPVPFIPLTPTVTLCIIALSSLGIGGCGELVGGYTGSIRAALEDGLPDNIVTYGLVSGLWSTAYFLGDFLGPTITGFMIDNVGFGWSSTVILSLHSLVVLNIIIYLFLTLTCKIGNKNEGYGNVHKTYPKIENYDAGTSTAQLII</sequence>